<gene>
    <name evidence="1" type="ORF">SAMN05216245_12324</name>
</gene>
<dbReference type="STRING" id="1123323.SAMN05216245_12324"/>
<reference evidence="1 2" key="1">
    <citation type="submission" date="2016-10" db="EMBL/GenBank/DDBJ databases">
        <authorList>
            <person name="de Groot N.N."/>
        </authorList>
    </citation>
    <scope>NUCLEOTIDE SEQUENCE [LARGE SCALE GENOMIC DNA]</scope>
    <source>
        <strain evidence="1 2">DSM 9236</strain>
    </source>
</reference>
<accession>A0A1I2DT80</accession>
<proteinExistence type="predicted"/>
<evidence type="ECO:0000313" key="1">
    <source>
        <dbReference type="EMBL" id="SFE83609.1"/>
    </source>
</evidence>
<keyword evidence="2" id="KW-1185">Reference proteome</keyword>
<dbReference type="AlphaFoldDB" id="A0A1I2DT80"/>
<name>A0A1I2DT80_9FIRM</name>
<dbReference type="EMBL" id="FONL01000023">
    <property type="protein sequence ID" value="SFE83609.1"/>
    <property type="molecule type" value="Genomic_DNA"/>
</dbReference>
<evidence type="ECO:0000313" key="2">
    <source>
        <dbReference type="Proteomes" id="UP000198896"/>
    </source>
</evidence>
<sequence>MKKNKTIPYYSKKNDKWRVKIKMEYKGKDYIQTEEGDLEYVVCEYLTTSLYYPFWLDEDRDTDRDFQSHDHSFNDVLRWLLHYPEHFSIEGFEEYYSKQEIELLQKFQKKLLEDLGKTGE</sequence>
<organism evidence="1 2">
    <name type="scientific">Succiniclasticum ruminis DSM 9236</name>
    <dbReference type="NCBI Taxonomy" id="1123323"/>
    <lineage>
        <taxon>Bacteria</taxon>
        <taxon>Bacillati</taxon>
        <taxon>Bacillota</taxon>
        <taxon>Negativicutes</taxon>
        <taxon>Acidaminococcales</taxon>
        <taxon>Acidaminococcaceae</taxon>
        <taxon>Succiniclasticum</taxon>
    </lineage>
</organism>
<protein>
    <submittedName>
        <fullName evidence="1">Uncharacterized protein</fullName>
    </submittedName>
</protein>
<dbReference type="Proteomes" id="UP000198896">
    <property type="component" value="Unassembled WGS sequence"/>
</dbReference>
<dbReference type="OrthoDB" id="7925971at2"/>
<dbReference type="RefSeq" id="WP_093914232.1">
    <property type="nucleotide sequence ID" value="NZ_FONL01000023.1"/>
</dbReference>